<evidence type="ECO:0000313" key="1">
    <source>
        <dbReference type="EMBL" id="SPZ00662.1"/>
    </source>
</evidence>
<dbReference type="AlphaFoldDB" id="A0A2X2BW92"/>
<gene>
    <name evidence="1" type="ORF">NCTC10975_03716</name>
</gene>
<dbReference type="EMBL" id="UAUE01000026">
    <property type="protein sequence ID" value="SPZ00662.1"/>
    <property type="molecule type" value="Genomic_DNA"/>
</dbReference>
<accession>A0A2X2BW92</accession>
<dbReference type="Proteomes" id="UP000251485">
    <property type="component" value="Unassembled WGS sequence"/>
</dbReference>
<proteinExistence type="predicted"/>
<evidence type="ECO:0000313" key="2">
    <source>
        <dbReference type="Proteomes" id="UP000251485"/>
    </source>
</evidence>
<name>A0A2X2BW92_PROMI</name>
<organism evidence="1 2">
    <name type="scientific">Proteus mirabilis</name>
    <dbReference type="NCBI Taxonomy" id="584"/>
    <lineage>
        <taxon>Bacteria</taxon>
        <taxon>Pseudomonadati</taxon>
        <taxon>Pseudomonadota</taxon>
        <taxon>Gammaproteobacteria</taxon>
        <taxon>Enterobacterales</taxon>
        <taxon>Morganellaceae</taxon>
        <taxon>Proteus</taxon>
    </lineage>
</organism>
<sequence>MFSSSLYRWFLRYFPHGGTYRAIHNELIKQRQTQWIESLIQYIYLRHFSQSSFAKQEQEVIENILSLLGNEKTNRCDITTFTLSPTAI</sequence>
<protein>
    <submittedName>
        <fullName evidence="1">Uncharacterized protein</fullName>
    </submittedName>
</protein>
<reference evidence="1 2" key="1">
    <citation type="submission" date="2018-06" db="EMBL/GenBank/DDBJ databases">
        <authorList>
            <consortium name="Pathogen Informatics"/>
            <person name="Doyle S."/>
        </authorList>
    </citation>
    <scope>NUCLEOTIDE SEQUENCE [LARGE SCALE GENOMIC DNA]</scope>
    <source>
        <strain evidence="1 2">NCTC10975</strain>
    </source>
</reference>